<dbReference type="Pfam" id="PF13399">
    <property type="entry name" value="LytR_C"/>
    <property type="match status" value="1"/>
</dbReference>
<keyword evidence="1" id="KW-1133">Transmembrane helix</keyword>
<feature type="domain" description="LytR/CpsA/Psr regulator C-terminal" evidence="2">
    <location>
        <begin position="85"/>
        <end position="172"/>
    </location>
</feature>
<evidence type="ECO:0000313" key="3">
    <source>
        <dbReference type="EMBL" id="KKR51233.1"/>
    </source>
</evidence>
<feature type="transmembrane region" description="Helical" evidence="1">
    <location>
        <begin position="24"/>
        <end position="42"/>
    </location>
</feature>
<dbReference type="EMBL" id="LBYI01000002">
    <property type="protein sequence ID" value="KKR51233.1"/>
    <property type="molecule type" value="Genomic_DNA"/>
</dbReference>
<protein>
    <recommendedName>
        <fullName evidence="2">LytR/CpsA/Psr regulator C-terminal domain-containing protein</fullName>
    </recommendedName>
</protein>
<name>A0A0G0RFL3_9BACT</name>
<dbReference type="AlphaFoldDB" id="A0A0G0RFL3"/>
<reference evidence="3 4" key="1">
    <citation type="journal article" date="2015" name="Nature">
        <title>rRNA introns, odd ribosomes, and small enigmatic genomes across a large radiation of phyla.</title>
        <authorList>
            <person name="Brown C.T."/>
            <person name="Hug L.A."/>
            <person name="Thomas B.C."/>
            <person name="Sharon I."/>
            <person name="Castelle C.J."/>
            <person name="Singh A."/>
            <person name="Wilkins M.J."/>
            <person name="Williams K.H."/>
            <person name="Banfield J.F."/>
        </authorList>
    </citation>
    <scope>NUCLEOTIDE SEQUENCE [LARGE SCALE GENOMIC DNA]</scope>
</reference>
<keyword evidence="1" id="KW-0812">Transmembrane</keyword>
<dbReference type="Proteomes" id="UP000034531">
    <property type="component" value="Unassembled WGS sequence"/>
</dbReference>
<comment type="caution">
    <text evidence="3">The sequence shown here is derived from an EMBL/GenBank/DDBJ whole genome shotgun (WGS) entry which is preliminary data.</text>
</comment>
<proteinExistence type="predicted"/>
<gene>
    <name evidence="3" type="ORF">UT84_C0002G0094</name>
</gene>
<organism evidence="3 4">
    <name type="scientific">Candidatus Curtissbacteria bacterium GW2011_GWA1_40_16</name>
    <dbReference type="NCBI Taxonomy" id="1618405"/>
    <lineage>
        <taxon>Bacteria</taxon>
        <taxon>Candidatus Curtissiibacteriota</taxon>
    </lineage>
</organism>
<sequence length="173" mass="18623">MDDQNTPQATGPIYQESQEKNAKWLWLLIILIIVGALVFAFFRGIGPFAQYSPFAQKASPTPEATIAPVEESTPVPETLDRSLPKIRVLNGSGIAGKAAAVKDFLEGKGYTVSSIGNADVTDYTDTEVDFKADFLKYKDQLITDLSDKYSAVAGAKSLDATDSADIEVIVGTK</sequence>
<dbReference type="Gene3D" id="3.30.70.2390">
    <property type="match status" value="1"/>
</dbReference>
<dbReference type="InterPro" id="IPR027381">
    <property type="entry name" value="LytR/CpsA/Psr_C"/>
</dbReference>
<accession>A0A0G0RFL3</accession>
<keyword evidence="1" id="KW-0472">Membrane</keyword>
<evidence type="ECO:0000256" key="1">
    <source>
        <dbReference type="SAM" id="Phobius"/>
    </source>
</evidence>
<evidence type="ECO:0000313" key="4">
    <source>
        <dbReference type="Proteomes" id="UP000034531"/>
    </source>
</evidence>
<evidence type="ECO:0000259" key="2">
    <source>
        <dbReference type="Pfam" id="PF13399"/>
    </source>
</evidence>